<evidence type="ECO:0000313" key="4">
    <source>
        <dbReference type="Proteomes" id="UP000242850"/>
    </source>
</evidence>
<comment type="subcellular location">
    <subcellularLocation>
        <location evidence="1">Cell membrane</location>
        <topology evidence="1">Multi-pass membrane protein</topology>
    </subcellularLocation>
</comment>
<dbReference type="InterPro" id="IPR009709">
    <property type="entry name" value="DUF1290"/>
</dbReference>
<proteinExistence type="inferred from homology"/>
<sequence length="121" mass="13347">MIPLIGLLIGIILGLFLKVDIPAAYSTYVPVAILAALDSVFGGFRAYLEGKFESDIFISGFFGNVIIASLLAYLGDRLNVPIYLAAVFVFGSRLFNNFAIIRRLILSMARSKNVRRKNDEV</sequence>
<keyword evidence="1" id="KW-1003">Cell membrane</keyword>
<dbReference type="OrthoDB" id="9812056at2"/>
<dbReference type="EMBL" id="FNUK01000010">
    <property type="protein sequence ID" value="SEF77824.1"/>
    <property type="molecule type" value="Genomic_DNA"/>
</dbReference>
<reference evidence="4" key="1">
    <citation type="submission" date="2016-10" db="EMBL/GenBank/DDBJ databases">
        <authorList>
            <person name="Varghese N."/>
            <person name="Submissions S."/>
        </authorList>
    </citation>
    <scope>NUCLEOTIDE SEQUENCE [LARGE SCALE GENOMIC DNA]</scope>
    <source>
        <strain evidence="4">DSM 5463</strain>
    </source>
</reference>
<evidence type="ECO:0000256" key="2">
    <source>
        <dbReference type="SAM" id="Phobius"/>
    </source>
</evidence>
<feature type="transmembrane region" description="Helical" evidence="2">
    <location>
        <begin position="55"/>
        <end position="74"/>
    </location>
</feature>
<dbReference type="PIRSF" id="PIRSF018579">
    <property type="entry name" value="Sbp"/>
    <property type="match status" value="1"/>
</dbReference>
<feature type="transmembrane region" description="Helical" evidence="2">
    <location>
        <begin position="80"/>
        <end position="101"/>
    </location>
</feature>
<keyword evidence="1 2" id="KW-0812">Transmembrane</keyword>
<keyword evidence="1 2" id="KW-0472">Membrane</keyword>
<feature type="transmembrane region" description="Helical" evidence="2">
    <location>
        <begin position="28"/>
        <end position="48"/>
    </location>
</feature>
<protein>
    <submittedName>
        <fullName evidence="3">Small basic protein</fullName>
    </submittedName>
</protein>
<accession>A0A1H5US75</accession>
<evidence type="ECO:0000256" key="1">
    <source>
        <dbReference type="PIRNR" id="PIRNR018579"/>
    </source>
</evidence>
<dbReference type="Proteomes" id="UP000242850">
    <property type="component" value="Unassembled WGS sequence"/>
</dbReference>
<comment type="similarity">
    <text evidence="1">Belongs to the sbp family.</text>
</comment>
<evidence type="ECO:0000313" key="3">
    <source>
        <dbReference type="EMBL" id="SEF77824.1"/>
    </source>
</evidence>
<dbReference type="Pfam" id="PF06947">
    <property type="entry name" value="DUF1290"/>
    <property type="match status" value="1"/>
</dbReference>
<dbReference type="AlphaFoldDB" id="A0A1H5US75"/>
<dbReference type="GO" id="GO:0005886">
    <property type="term" value="C:plasma membrane"/>
    <property type="evidence" value="ECO:0007669"/>
    <property type="project" value="UniProtKB-SubCell"/>
</dbReference>
<keyword evidence="2" id="KW-1133">Transmembrane helix</keyword>
<dbReference type="RefSeq" id="WP_103895971.1">
    <property type="nucleotide sequence ID" value="NZ_FNUK01000010.1"/>
</dbReference>
<organism evidence="3 4">
    <name type="scientific">Caloramator fervidus</name>
    <dbReference type="NCBI Taxonomy" id="29344"/>
    <lineage>
        <taxon>Bacteria</taxon>
        <taxon>Bacillati</taxon>
        <taxon>Bacillota</taxon>
        <taxon>Clostridia</taxon>
        <taxon>Eubacteriales</taxon>
        <taxon>Clostridiaceae</taxon>
        <taxon>Caloramator</taxon>
    </lineage>
</organism>
<keyword evidence="4" id="KW-1185">Reference proteome</keyword>
<name>A0A1H5US75_9CLOT</name>
<gene>
    <name evidence="3" type="ORF">SAMN05660865_00995</name>
</gene>